<dbReference type="InterPro" id="IPR007636">
    <property type="entry name" value="Restrct_endonuc_II_XhoI"/>
</dbReference>
<dbReference type="OrthoDB" id="3638769at2"/>
<dbReference type="EC" id="3.1.21.4" evidence="1"/>
<dbReference type="KEGG" id="knv:Pan216_26170"/>
<dbReference type="GO" id="GO:0003677">
    <property type="term" value="F:DNA binding"/>
    <property type="evidence" value="ECO:0007669"/>
    <property type="project" value="InterPro"/>
</dbReference>
<dbReference type="Proteomes" id="UP000317093">
    <property type="component" value="Chromosome"/>
</dbReference>
<dbReference type="REBASE" id="355311">
    <property type="entry name" value="PbaPan216ORF26160P"/>
</dbReference>
<sequence>MSIDLGDFEENVRNAVLAFWNTRQESAAKQEAIGRFDQGQRSGVTSGKNMDGFVGFVADIVQRNGIAEECIYLKRRVLSLPGYFRPTKLWDMLVIHNDHLVAALEFKSQAGSFGNNFNNRTEEALGTALDLMTAFREGAFGDQPRPFVGWMMLLEDAPSSRKPVGDRSPHFPAFPEFAMASYAKRYHILCRKMMQENLYDAAALLLSPRGKSGVYSEMDTMTSLRTFATQLAGRVAAEVA</sequence>
<keyword evidence="2" id="KW-1185">Reference proteome</keyword>
<dbReference type="RefSeq" id="WP_145258306.1">
    <property type="nucleotide sequence ID" value="NZ_CP036279.1"/>
</dbReference>
<accession>A0A518B424</accession>
<keyword evidence="1" id="KW-0378">Hydrolase</keyword>
<evidence type="ECO:0000313" key="2">
    <source>
        <dbReference type="Proteomes" id="UP000317093"/>
    </source>
</evidence>
<reference evidence="1 2" key="1">
    <citation type="submission" date="2019-02" db="EMBL/GenBank/DDBJ databases">
        <title>Deep-cultivation of Planctomycetes and their phenomic and genomic characterization uncovers novel biology.</title>
        <authorList>
            <person name="Wiegand S."/>
            <person name="Jogler M."/>
            <person name="Boedeker C."/>
            <person name="Pinto D."/>
            <person name="Vollmers J."/>
            <person name="Rivas-Marin E."/>
            <person name="Kohn T."/>
            <person name="Peeters S.H."/>
            <person name="Heuer A."/>
            <person name="Rast P."/>
            <person name="Oberbeckmann S."/>
            <person name="Bunk B."/>
            <person name="Jeske O."/>
            <person name="Meyerdierks A."/>
            <person name="Storesund J.E."/>
            <person name="Kallscheuer N."/>
            <person name="Luecker S."/>
            <person name="Lage O.M."/>
            <person name="Pohl T."/>
            <person name="Merkel B.J."/>
            <person name="Hornburger P."/>
            <person name="Mueller R.-W."/>
            <person name="Bruemmer F."/>
            <person name="Labrenz M."/>
            <person name="Spormann A.M."/>
            <person name="Op den Camp H."/>
            <person name="Overmann J."/>
            <person name="Amann R."/>
            <person name="Jetten M.S.M."/>
            <person name="Mascher T."/>
            <person name="Medema M.H."/>
            <person name="Devos D.P."/>
            <person name="Kaster A.-K."/>
            <person name="Ovreas L."/>
            <person name="Rohde M."/>
            <person name="Galperin M.Y."/>
            <person name="Jogler C."/>
        </authorList>
    </citation>
    <scope>NUCLEOTIDE SEQUENCE [LARGE SCALE GENOMIC DNA]</scope>
    <source>
        <strain evidence="1 2">Pan216</strain>
    </source>
</reference>
<dbReference type="EMBL" id="CP036279">
    <property type="protein sequence ID" value="QDU61753.1"/>
    <property type="molecule type" value="Genomic_DNA"/>
</dbReference>
<dbReference type="AlphaFoldDB" id="A0A518B424"/>
<proteinExistence type="predicted"/>
<dbReference type="Pfam" id="PF04555">
    <property type="entry name" value="XhoI"/>
    <property type="match status" value="1"/>
</dbReference>
<dbReference type="GO" id="GO:0009036">
    <property type="term" value="F:type II site-specific deoxyribonuclease activity"/>
    <property type="evidence" value="ECO:0007669"/>
    <property type="project" value="UniProtKB-EC"/>
</dbReference>
<evidence type="ECO:0000313" key="1">
    <source>
        <dbReference type="EMBL" id="QDU61753.1"/>
    </source>
</evidence>
<dbReference type="GO" id="GO:0009307">
    <property type="term" value="P:DNA restriction-modification system"/>
    <property type="evidence" value="ECO:0007669"/>
    <property type="project" value="InterPro"/>
</dbReference>
<name>A0A518B424_9BACT</name>
<gene>
    <name evidence="1" type="primary">paeR7IR</name>
    <name evidence="1" type="ORF">Pan216_26170</name>
</gene>
<organism evidence="1 2">
    <name type="scientific">Kolteria novifilia</name>
    <dbReference type="NCBI Taxonomy" id="2527975"/>
    <lineage>
        <taxon>Bacteria</taxon>
        <taxon>Pseudomonadati</taxon>
        <taxon>Planctomycetota</taxon>
        <taxon>Planctomycetia</taxon>
        <taxon>Kolteriales</taxon>
        <taxon>Kolteriaceae</taxon>
        <taxon>Kolteria</taxon>
    </lineage>
</organism>
<protein>
    <submittedName>
        <fullName evidence="1">Type-2 restriction enzyme PaeR7I</fullName>
        <ecNumber evidence="1">3.1.21.4</ecNumber>
    </submittedName>
</protein>